<evidence type="ECO:0000313" key="1">
    <source>
        <dbReference type="EMBL" id="VYU20123.1"/>
    </source>
</evidence>
<gene>
    <name evidence="1" type="ORF">PCLFYP37_02175</name>
</gene>
<reference evidence="1" key="1">
    <citation type="submission" date="2019-11" db="EMBL/GenBank/DDBJ databases">
        <authorList>
            <person name="Feng L."/>
        </authorList>
    </citation>
    <scope>NUCLEOTIDE SEQUENCE</scope>
    <source>
        <strain evidence="1">PclaraLFYP37</strain>
    </source>
</reference>
<protein>
    <recommendedName>
        <fullName evidence="2">6-bladed beta-propeller</fullName>
    </recommendedName>
</protein>
<proteinExistence type="predicted"/>
<dbReference type="AlphaFoldDB" id="A0A6N3D3A0"/>
<accession>A0A6N3D3A0</accession>
<organism evidence="1">
    <name type="scientific">Paraprevotella clara</name>
    <dbReference type="NCBI Taxonomy" id="454154"/>
    <lineage>
        <taxon>Bacteria</taxon>
        <taxon>Pseudomonadati</taxon>
        <taxon>Bacteroidota</taxon>
        <taxon>Bacteroidia</taxon>
        <taxon>Bacteroidales</taxon>
        <taxon>Prevotellaceae</taxon>
        <taxon>Paraprevotella</taxon>
    </lineage>
</organism>
<dbReference type="EMBL" id="CACRUT010000015">
    <property type="protein sequence ID" value="VYU20123.1"/>
    <property type="molecule type" value="Genomic_DNA"/>
</dbReference>
<sequence>MMRSIIHSVCVIFISLFVSCTNRDKTDFKSTKVDFSEITHINQSDGRIVKLETTDNSLIYDICNLNVHQDTFVVHSRNFLYTFTSTGNFIGSISQKGHATNEYLQISNVFFENGTVGLYDFSKNTILRFNLKGQLLSVQRCDISEEDIKPFHIYPWNNGYIVLNSYGGESTDRKTLCFLNKELTSGKPIKGRSLSTGFSTYDDISINQKGNVLYWEMLCDTLFTIHNNLLTPLFAIDFGEHALPDDITRKDVYERIDYVNKAKERGKPFAGMARYYQRVDHMVYFSCVSPDNEILLCQYNEDKGTTRLFTIDFDNKQYTTAPFFLIKDHLVYWEIRDKDNLSLNPALFIFNLDYILSHTEHTKIKKSA</sequence>
<dbReference type="PROSITE" id="PS51257">
    <property type="entry name" value="PROKAR_LIPOPROTEIN"/>
    <property type="match status" value="1"/>
</dbReference>
<dbReference type="Pfam" id="PF17170">
    <property type="entry name" value="DUF5128"/>
    <property type="match status" value="1"/>
</dbReference>
<evidence type="ECO:0008006" key="2">
    <source>
        <dbReference type="Google" id="ProtNLM"/>
    </source>
</evidence>
<name>A0A6N3D3A0_9BACT</name>
<dbReference type="SUPFAM" id="SSF82171">
    <property type="entry name" value="DPP6 N-terminal domain-like"/>
    <property type="match status" value="1"/>
</dbReference>